<accession>A0A1B9I9W9</accession>
<feature type="compositionally biased region" description="Acidic residues" evidence="1">
    <location>
        <begin position="820"/>
        <end position="832"/>
    </location>
</feature>
<evidence type="ECO:0000313" key="4">
    <source>
        <dbReference type="Proteomes" id="UP000094020"/>
    </source>
</evidence>
<feature type="compositionally biased region" description="Acidic residues" evidence="1">
    <location>
        <begin position="584"/>
        <end position="603"/>
    </location>
</feature>
<reference evidence="3" key="2">
    <citation type="submission" date="2013-07" db="EMBL/GenBank/DDBJ databases">
        <authorList>
            <consortium name="The Broad Institute Genome Sequencing Platform"/>
            <person name="Cuomo C."/>
            <person name="Litvintseva A."/>
            <person name="Chen Y."/>
            <person name="Heitman J."/>
            <person name="Sun S."/>
            <person name="Springer D."/>
            <person name="Dromer F."/>
            <person name="Young S.K."/>
            <person name="Zeng Q."/>
            <person name="Gargeya S."/>
            <person name="Fitzgerald M."/>
            <person name="Abouelleil A."/>
            <person name="Alvarado L."/>
            <person name="Berlin A.M."/>
            <person name="Chapman S.B."/>
            <person name="Dewar J."/>
            <person name="Goldberg J."/>
            <person name="Griggs A."/>
            <person name="Gujja S."/>
            <person name="Hansen M."/>
            <person name="Howarth C."/>
            <person name="Imamovic A."/>
            <person name="Larimer J."/>
            <person name="McCowan C."/>
            <person name="Murphy C."/>
            <person name="Pearson M."/>
            <person name="Priest M."/>
            <person name="Roberts A."/>
            <person name="Saif S."/>
            <person name="Shea T."/>
            <person name="Sykes S."/>
            <person name="Wortman J."/>
            <person name="Nusbaum C."/>
            <person name="Birren B."/>
        </authorList>
    </citation>
    <scope>NUCLEOTIDE SEQUENCE</scope>
    <source>
        <strain evidence="3">CBS 10737</strain>
    </source>
</reference>
<keyword evidence="4" id="KW-1185">Reference proteome</keyword>
<feature type="region of interest" description="Disordered" evidence="1">
    <location>
        <begin position="545"/>
        <end position="703"/>
    </location>
</feature>
<feature type="region of interest" description="Disordered" evidence="1">
    <location>
        <begin position="788"/>
        <end position="947"/>
    </location>
</feature>
<feature type="compositionally biased region" description="Low complexity" evidence="1">
    <location>
        <begin position="100"/>
        <end position="112"/>
    </location>
</feature>
<reference evidence="3" key="4">
    <citation type="submission" date="2024-02" db="EMBL/GenBank/DDBJ databases">
        <title>Comparative genomics of Cryptococcus and Kwoniella reveals pathogenesis evolution and contrasting modes of karyotype evolution via chromosome fusion or intercentromeric recombination.</title>
        <authorList>
            <person name="Coelho M.A."/>
            <person name="David-Palma M."/>
            <person name="Shea T."/>
            <person name="Bowers K."/>
            <person name="McGinley-Smith S."/>
            <person name="Mohammad A.W."/>
            <person name="Gnirke A."/>
            <person name="Yurkov A.M."/>
            <person name="Nowrousian M."/>
            <person name="Sun S."/>
            <person name="Cuomo C.A."/>
            <person name="Heitman J."/>
        </authorList>
    </citation>
    <scope>NUCLEOTIDE SEQUENCE</scope>
    <source>
        <strain evidence="3">CBS 10737</strain>
    </source>
</reference>
<feature type="compositionally biased region" description="Basic and acidic residues" evidence="1">
    <location>
        <begin position="936"/>
        <end position="947"/>
    </location>
</feature>
<evidence type="ECO:0000313" key="2">
    <source>
        <dbReference type="EMBL" id="OCF52412.1"/>
    </source>
</evidence>
<feature type="compositionally biased region" description="Acidic residues" evidence="1">
    <location>
        <begin position="148"/>
        <end position="167"/>
    </location>
</feature>
<feature type="region of interest" description="Disordered" evidence="1">
    <location>
        <begin position="733"/>
        <end position="758"/>
    </location>
</feature>
<dbReference type="STRING" id="1296096.A0A1B9I9W9"/>
<evidence type="ECO:0000313" key="3">
    <source>
        <dbReference type="EMBL" id="WWC69354.1"/>
    </source>
</evidence>
<dbReference type="EMBL" id="CP144522">
    <property type="protein sequence ID" value="WWC69354.1"/>
    <property type="molecule type" value="Genomic_DNA"/>
</dbReference>
<dbReference type="OrthoDB" id="2573767at2759"/>
<reference evidence="2" key="1">
    <citation type="submission" date="2013-07" db="EMBL/GenBank/DDBJ databases">
        <title>The Genome Sequence of Cryptococcus pinus CBS10737.</title>
        <authorList>
            <consortium name="The Broad Institute Genome Sequencing Platform"/>
            <person name="Cuomo C."/>
            <person name="Litvintseva A."/>
            <person name="Chen Y."/>
            <person name="Heitman J."/>
            <person name="Sun S."/>
            <person name="Springer D."/>
            <person name="Dromer F."/>
            <person name="Young S.K."/>
            <person name="Zeng Q."/>
            <person name="Gargeya S."/>
            <person name="Fitzgerald M."/>
            <person name="Abouelleil A."/>
            <person name="Alvarado L."/>
            <person name="Berlin A.M."/>
            <person name="Chapman S.B."/>
            <person name="Dewar J."/>
            <person name="Goldberg J."/>
            <person name="Griggs A."/>
            <person name="Gujja S."/>
            <person name="Hansen M."/>
            <person name="Howarth C."/>
            <person name="Imamovic A."/>
            <person name="Larimer J."/>
            <person name="McCowan C."/>
            <person name="Murphy C."/>
            <person name="Pearson M."/>
            <person name="Priest M."/>
            <person name="Roberts A."/>
            <person name="Saif S."/>
            <person name="Shea T."/>
            <person name="Sykes S."/>
            <person name="Wortman J."/>
            <person name="Nusbaum C."/>
            <person name="Birren B."/>
        </authorList>
    </citation>
    <scope>NUCLEOTIDE SEQUENCE [LARGE SCALE GENOMIC DNA]</scope>
    <source>
        <strain evidence="2">CBS 10737</strain>
    </source>
</reference>
<feature type="region of interest" description="Disordered" evidence="1">
    <location>
        <begin position="439"/>
        <end position="521"/>
    </location>
</feature>
<reference evidence="2" key="3">
    <citation type="submission" date="2016-07" db="EMBL/GenBank/DDBJ databases">
        <title>Evolution of pathogenesis and genome organization in the Tremellales.</title>
        <authorList>
            <person name="Cuomo C."/>
            <person name="Litvintseva A."/>
            <person name="Heitman J."/>
            <person name="Chen Y."/>
            <person name="Sun S."/>
            <person name="Springer D."/>
            <person name="Dromer F."/>
            <person name="Young S."/>
            <person name="Zeng Q."/>
            <person name="Chapman S."/>
            <person name="Gujja S."/>
            <person name="Saif S."/>
            <person name="Birren B."/>
        </authorList>
    </citation>
    <scope>NUCLEOTIDE SEQUENCE</scope>
    <source>
        <strain evidence="2">CBS 10737</strain>
    </source>
</reference>
<feature type="compositionally biased region" description="Acidic residues" evidence="1">
    <location>
        <begin position="26"/>
        <end position="45"/>
    </location>
</feature>
<feature type="compositionally biased region" description="Basic and acidic residues" evidence="1">
    <location>
        <begin position="565"/>
        <end position="583"/>
    </location>
</feature>
<feature type="compositionally biased region" description="Acidic residues" evidence="1">
    <location>
        <begin position="862"/>
        <end position="884"/>
    </location>
</feature>
<feature type="compositionally biased region" description="Acidic residues" evidence="1">
    <location>
        <begin position="468"/>
        <end position="486"/>
    </location>
</feature>
<dbReference type="Proteomes" id="UP000094020">
    <property type="component" value="Chromosome 4"/>
</dbReference>
<feature type="compositionally biased region" description="Basic and acidic residues" evidence="1">
    <location>
        <begin position="624"/>
        <end position="637"/>
    </location>
</feature>
<feature type="compositionally biased region" description="Polar residues" evidence="1">
    <location>
        <begin position="231"/>
        <end position="241"/>
    </location>
</feature>
<feature type="compositionally biased region" description="Low complexity" evidence="1">
    <location>
        <begin position="899"/>
        <end position="909"/>
    </location>
</feature>
<evidence type="ECO:0000256" key="1">
    <source>
        <dbReference type="SAM" id="MobiDB-lite"/>
    </source>
</evidence>
<feature type="compositionally biased region" description="Acidic residues" evidence="1">
    <location>
        <begin position="261"/>
        <end position="283"/>
    </location>
</feature>
<protein>
    <submittedName>
        <fullName evidence="2">Uncharacterized protein</fullName>
    </submittedName>
</protein>
<feature type="compositionally biased region" description="Basic and acidic residues" evidence="1">
    <location>
        <begin position="650"/>
        <end position="661"/>
    </location>
</feature>
<feature type="region of interest" description="Disordered" evidence="1">
    <location>
        <begin position="1"/>
        <end position="45"/>
    </location>
</feature>
<dbReference type="RefSeq" id="XP_019013631.1">
    <property type="nucleotide sequence ID" value="XM_019153470.1"/>
</dbReference>
<organism evidence="2">
    <name type="scientific">Kwoniella pini CBS 10737</name>
    <dbReference type="NCBI Taxonomy" id="1296096"/>
    <lineage>
        <taxon>Eukaryota</taxon>
        <taxon>Fungi</taxon>
        <taxon>Dikarya</taxon>
        <taxon>Basidiomycota</taxon>
        <taxon>Agaricomycotina</taxon>
        <taxon>Tremellomycetes</taxon>
        <taxon>Tremellales</taxon>
        <taxon>Cryptococcaceae</taxon>
        <taxon>Kwoniella</taxon>
    </lineage>
</organism>
<feature type="compositionally biased region" description="Basic and acidic residues" evidence="1">
    <location>
        <begin position="498"/>
        <end position="515"/>
    </location>
</feature>
<feature type="compositionally biased region" description="Acidic residues" evidence="1">
    <location>
        <begin position="926"/>
        <end position="935"/>
    </location>
</feature>
<sequence length="947" mass="105224">MEVDGDRITDDERMDEDLEHQNEVTGLEEDYPVGEGEGVMEDSDGDEMMADEIQDDEEYEVAMDEENIEPIIKPDTGGEDNQVEIEPAPIIENPSIPFNTGSISTSASDSSTPKPLVSPFPEMASNSTNTVLPKPLESPGAPETDMTPVEEQDEQPFIDDIDNGNDEYSEKRVENGDPFESTELSSSIEARVPSPEPQKVATSEEALDVLSSHPQATSNMIEAKAVPTVPGPQSSTLQVGESSKRAKSREPTPDLNGGPDDGQEEILDEDEDAEGEEEEDYEIDANSLPPIIIHLPNDQARYLFEAYENDPDALPIWMKDRQAELAEASLSDILNAIKLECNKEGLSKNGALIICEKQMDLKMNEDDVNLQSITFLELILLHHGCGLPEPVQLYLSWEEPRFITRFNAIQAELDAVRERSESADLKHDDAQQREAEIIEKNADEVQEKRPEQPDQIAKDVREDKQEGEQDGEYEEYEDDEYVEEEEAKSQHGAYSNVGEREYRDKAGRRVSRDAEAQYAESVDYEVNTRDLERAHPNWAAVRQKPTDALHFEGPSGARYLNYAGEGRHQPESDEQGVEVKELDDQVQEEEEEYDVEEREDEEELQQRGRWNDDGGDTVEGSLAESKDTDTQDQDRANMNDATVPEPLRVPLDELAKLEQNRANEISSELQKPRHAGLGEKRAADSTVDSSALPTPYDSVPPSQAEAITRDTIPGLTETAADVPYDEIALKREREASSAIPTPAMSSLTPSEQEGALQVAERVGEERINAIPEDGEEFEDFVDRVNEDKEAGELEIPGGGNAMPITPAISSLDDGYVNEASYDDDDDDDDDDDSILHDTQLGKGRDTVPVTPLDYEAVKADEGDYFDDTLGSEDDVTLPDEDDPTYDPGLESTEYTVDPTKTTETQQDTTSISGMPSPHSAKHFMDNDEENSDFDTDSSKRPRTDTTD</sequence>
<feature type="region of interest" description="Disordered" evidence="1">
    <location>
        <begin position="89"/>
        <end position="286"/>
    </location>
</feature>
<feature type="compositionally biased region" description="Basic and acidic residues" evidence="1">
    <location>
        <begin position="1"/>
        <end position="11"/>
    </location>
</feature>
<gene>
    <name evidence="2" type="ORF">I206_01701</name>
    <name evidence="3" type="ORF">I206_103293</name>
</gene>
<dbReference type="KEGG" id="kpin:30170070"/>
<dbReference type="GeneID" id="30170070"/>
<feature type="compositionally biased region" description="Basic and acidic residues" evidence="1">
    <location>
        <begin position="439"/>
        <end position="467"/>
    </location>
</feature>
<dbReference type="AlphaFoldDB" id="A0A1B9I9W9"/>
<feature type="compositionally biased region" description="Basic and acidic residues" evidence="1">
    <location>
        <begin position="242"/>
        <end position="252"/>
    </location>
</feature>
<name>A0A1B9I9W9_9TREE</name>
<proteinExistence type="predicted"/>
<dbReference type="EMBL" id="KI894008">
    <property type="protein sequence ID" value="OCF52412.1"/>
    <property type="molecule type" value="Genomic_DNA"/>
</dbReference>